<dbReference type="NCBIfam" id="TIGR00219">
    <property type="entry name" value="mreC"/>
    <property type="match status" value="1"/>
</dbReference>
<gene>
    <name evidence="8" type="primary">mreC</name>
    <name evidence="8" type="ORF">DESUT3_14360</name>
</gene>
<evidence type="ECO:0000256" key="4">
    <source>
        <dbReference type="ARBA" id="ARBA00032089"/>
    </source>
</evidence>
<proteinExistence type="inferred from homology"/>
<evidence type="ECO:0000259" key="7">
    <source>
        <dbReference type="Pfam" id="PF04085"/>
    </source>
</evidence>
<keyword evidence="9" id="KW-1185">Reference proteome</keyword>
<dbReference type="Gene3D" id="2.40.10.340">
    <property type="entry name" value="Rod shape-determining protein MreC, domain 1"/>
    <property type="match status" value="1"/>
</dbReference>
<feature type="coiled-coil region" evidence="6">
    <location>
        <begin position="71"/>
        <end position="98"/>
    </location>
</feature>
<evidence type="ECO:0000313" key="9">
    <source>
        <dbReference type="Proteomes" id="UP001319827"/>
    </source>
</evidence>
<dbReference type="PANTHER" id="PTHR34138">
    <property type="entry name" value="CELL SHAPE-DETERMINING PROTEIN MREC"/>
    <property type="match status" value="1"/>
</dbReference>
<sequence length="273" mass="30283">MLLELLRKYRTPLLAGCLILFALLLYSANLRHRDHTTLFEKTILQLTSPFQKGLDLVWKAVSGAWDRYLWLVDTEGQNTRLQEENRQLKAELVALEEVRLANERLRKLLEFRDREQLSALPAQVIAEDAASWFRTVIIDKGTDDGIREGLPVVVAEGAVGRIIRASAHDARVLLITDASSAVASLVQRNRTRGISRGRGDSLTLEFALRQADLEVGDLVISSGTGGVFPKGVPIGTVTRVAREEYGLFQSVSIAPAVDFARLEEVLVLIGEEL</sequence>
<evidence type="ECO:0000256" key="3">
    <source>
        <dbReference type="ARBA" id="ARBA00022960"/>
    </source>
</evidence>
<dbReference type="EMBL" id="AP024355">
    <property type="protein sequence ID" value="BCR04367.1"/>
    <property type="molecule type" value="Genomic_DNA"/>
</dbReference>
<comment type="similarity">
    <text evidence="1 5">Belongs to the MreC family.</text>
</comment>
<dbReference type="InterPro" id="IPR055342">
    <property type="entry name" value="MreC_beta-barrel_core"/>
</dbReference>
<dbReference type="Gene3D" id="2.40.10.350">
    <property type="entry name" value="Rod shape-determining protein MreC, domain 2"/>
    <property type="match status" value="1"/>
</dbReference>
<dbReference type="RefSeq" id="WP_225911647.1">
    <property type="nucleotide sequence ID" value="NZ_AP024355.1"/>
</dbReference>
<evidence type="ECO:0000256" key="6">
    <source>
        <dbReference type="SAM" id="Coils"/>
    </source>
</evidence>
<reference evidence="8 9" key="1">
    <citation type="journal article" date="2016" name="C (Basel)">
        <title>Selective Growth of and Electricity Production by Marine Exoelectrogenic Bacteria in Self-Aggregated Hydrogel of Microbially Reduced Graphene Oxide.</title>
        <authorList>
            <person name="Yoshida N."/>
            <person name="Goto Y."/>
            <person name="Miyata Y."/>
        </authorList>
    </citation>
    <scope>NUCLEOTIDE SEQUENCE [LARGE SCALE GENOMIC DNA]</scope>
    <source>
        <strain evidence="8 9">NIT-T3</strain>
    </source>
</reference>
<keyword evidence="6" id="KW-0175">Coiled coil</keyword>
<accession>A0ABN6DW94</accession>
<dbReference type="InterPro" id="IPR042175">
    <property type="entry name" value="Cell/Rod_MreC_2"/>
</dbReference>
<protein>
    <recommendedName>
        <fullName evidence="2 5">Cell shape-determining protein MreC</fullName>
    </recommendedName>
    <alternativeName>
        <fullName evidence="4 5">Cell shape protein MreC</fullName>
    </alternativeName>
</protein>
<organism evidence="8 9">
    <name type="scientific">Desulfuromonas versatilis</name>
    <dbReference type="NCBI Taxonomy" id="2802975"/>
    <lineage>
        <taxon>Bacteria</taxon>
        <taxon>Pseudomonadati</taxon>
        <taxon>Thermodesulfobacteriota</taxon>
        <taxon>Desulfuromonadia</taxon>
        <taxon>Desulfuromonadales</taxon>
        <taxon>Desulfuromonadaceae</taxon>
        <taxon>Desulfuromonas</taxon>
    </lineage>
</organism>
<dbReference type="InterPro" id="IPR007221">
    <property type="entry name" value="MreC"/>
</dbReference>
<feature type="domain" description="Rod shape-determining protein MreC beta-barrel core" evidence="7">
    <location>
        <begin position="124"/>
        <end position="268"/>
    </location>
</feature>
<evidence type="ECO:0000256" key="2">
    <source>
        <dbReference type="ARBA" id="ARBA00013855"/>
    </source>
</evidence>
<name>A0ABN6DW94_9BACT</name>
<dbReference type="InterPro" id="IPR042177">
    <property type="entry name" value="Cell/Rod_1"/>
</dbReference>
<dbReference type="Pfam" id="PF04085">
    <property type="entry name" value="MreC"/>
    <property type="match status" value="1"/>
</dbReference>
<evidence type="ECO:0000256" key="1">
    <source>
        <dbReference type="ARBA" id="ARBA00009369"/>
    </source>
</evidence>
<keyword evidence="3 5" id="KW-0133">Cell shape</keyword>
<dbReference type="Proteomes" id="UP001319827">
    <property type="component" value="Chromosome"/>
</dbReference>
<dbReference type="PANTHER" id="PTHR34138:SF1">
    <property type="entry name" value="CELL SHAPE-DETERMINING PROTEIN MREC"/>
    <property type="match status" value="1"/>
</dbReference>
<evidence type="ECO:0000313" key="8">
    <source>
        <dbReference type="EMBL" id="BCR04367.1"/>
    </source>
</evidence>
<reference evidence="8 9" key="2">
    <citation type="journal article" date="2021" name="Int. J. Syst. Evol. Microbiol.">
        <title>Isolation and Polyphasic Characterization of Desulfuromonas versatilis sp. Nov., an Electrogenic Bacteria Capable of Versatile Metabolism Isolated from a Graphene Oxide-Reducing Enrichment Culture.</title>
        <authorList>
            <person name="Xie L."/>
            <person name="Yoshida N."/>
            <person name="Ishii S."/>
            <person name="Meng L."/>
        </authorList>
    </citation>
    <scope>NUCLEOTIDE SEQUENCE [LARGE SCALE GENOMIC DNA]</scope>
    <source>
        <strain evidence="8 9">NIT-T3</strain>
    </source>
</reference>
<evidence type="ECO:0000256" key="5">
    <source>
        <dbReference type="PIRNR" id="PIRNR038471"/>
    </source>
</evidence>
<comment type="function">
    <text evidence="5">Involved in formation and maintenance of cell shape.</text>
</comment>
<dbReference type="PIRSF" id="PIRSF038471">
    <property type="entry name" value="MreC"/>
    <property type="match status" value="1"/>
</dbReference>